<dbReference type="InterPro" id="IPR007652">
    <property type="entry name" value="A1-4-GlycosylTfrase_dom"/>
</dbReference>
<dbReference type="GeneTree" id="ENSGT00510000047981"/>
<comment type="subcellular location">
    <subcellularLocation>
        <location evidence="1">Golgi apparatus membrane</location>
        <topology evidence="1">Single-pass type II membrane protein</topology>
    </subcellularLocation>
</comment>
<proteinExistence type="inferred from homology"/>
<reference evidence="20" key="3">
    <citation type="submission" date="2025-09" db="UniProtKB">
        <authorList>
            <consortium name="Ensembl"/>
        </authorList>
    </citation>
    <scope>IDENTIFICATION</scope>
    <source>
        <strain evidence="20">Thoroughbred</strain>
    </source>
</reference>
<reference evidence="20" key="2">
    <citation type="submission" date="2025-08" db="UniProtKB">
        <authorList>
            <consortium name="Ensembl"/>
        </authorList>
    </citation>
    <scope>IDENTIFICATION</scope>
    <source>
        <strain evidence="20">Thoroughbred</strain>
    </source>
</reference>
<dbReference type="InterPro" id="IPR029044">
    <property type="entry name" value="Nucleotide-diphossugar_trans"/>
</dbReference>
<keyword evidence="4" id="KW-0444">Lipid biosynthesis</keyword>
<keyword evidence="18" id="KW-1133">Transmembrane helix</keyword>
<comment type="catalytic activity">
    <reaction evidence="17">
        <text>a beta-D-Gal-(1&lt;-&gt;1')-ceramide + UDP-alpha-D-galactose = alpha-D-Gal-(1-&gt;4)-beta-D-Gal-(1&lt;-&gt;1')-Cer + UDP + H(+)</text>
        <dbReference type="Rhea" id="RHEA:60044"/>
        <dbReference type="ChEBI" id="CHEBI:15378"/>
        <dbReference type="ChEBI" id="CHEBI:58223"/>
        <dbReference type="ChEBI" id="CHEBI:66914"/>
        <dbReference type="ChEBI" id="CHEBI:143593"/>
        <dbReference type="ChEBI" id="CHEBI:143594"/>
    </reaction>
    <physiologicalReaction direction="left-to-right" evidence="17">
        <dbReference type="Rhea" id="RHEA:60045"/>
    </physiologicalReaction>
</comment>
<evidence type="ECO:0000256" key="3">
    <source>
        <dbReference type="ARBA" id="ARBA00009003"/>
    </source>
</evidence>
<evidence type="ECO:0000256" key="12">
    <source>
        <dbReference type="ARBA" id="ARBA00041556"/>
    </source>
</evidence>
<evidence type="ECO:0000256" key="15">
    <source>
        <dbReference type="ARBA" id="ARBA00043186"/>
    </source>
</evidence>
<evidence type="ECO:0000256" key="17">
    <source>
        <dbReference type="ARBA" id="ARBA00049327"/>
    </source>
</evidence>
<comment type="similarity">
    <text evidence="3">Belongs to the glycosyltransferase 32 family.</text>
</comment>
<dbReference type="Ensembl" id="ENSECAT00000121833.1">
    <property type="protein sequence ID" value="ENSECAP00000078831.1"/>
    <property type="gene ID" value="ENSECAG00000019753.3"/>
</dbReference>
<feature type="transmembrane region" description="Helical" evidence="18">
    <location>
        <begin position="192"/>
        <end position="214"/>
    </location>
</feature>
<dbReference type="Pfam" id="PF04572">
    <property type="entry name" value="Gb3_synth"/>
    <property type="match status" value="1"/>
</dbReference>
<dbReference type="GO" id="GO:0015643">
    <property type="term" value="F:toxic substance binding"/>
    <property type="evidence" value="ECO:0007669"/>
    <property type="project" value="Ensembl"/>
</dbReference>
<evidence type="ECO:0000256" key="10">
    <source>
        <dbReference type="ARBA" id="ARBA00039051"/>
    </source>
</evidence>
<feature type="domain" description="Alpha 1,4-glycosyltransferase" evidence="19">
    <location>
        <begin position="394"/>
        <end position="520"/>
    </location>
</feature>
<evidence type="ECO:0000313" key="20">
    <source>
        <dbReference type="Ensembl" id="ENSECAP00000078831.1"/>
    </source>
</evidence>
<keyword evidence="18" id="KW-0812">Transmembrane</keyword>
<dbReference type="InterPro" id="IPR007577">
    <property type="entry name" value="GlycoTrfase_DXD_sugar-bd_CS"/>
</dbReference>
<keyword evidence="9 18" id="KW-0472">Membrane</keyword>
<name>A0A9L0SS06_HORSE</name>
<dbReference type="GO" id="GO:0001576">
    <property type="term" value="P:globoside biosynthetic process"/>
    <property type="evidence" value="ECO:0007669"/>
    <property type="project" value="Ensembl"/>
</dbReference>
<dbReference type="FunFam" id="3.90.550.20:FF:000003">
    <property type="entry name" value="Lactosylceramide 4-alpha-galactosyltransferase"/>
    <property type="match status" value="1"/>
</dbReference>
<dbReference type="SUPFAM" id="SSF53448">
    <property type="entry name" value="Nucleotide-diphospho-sugar transferases"/>
    <property type="match status" value="1"/>
</dbReference>
<dbReference type="GO" id="GO:0000139">
    <property type="term" value="C:Golgi membrane"/>
    <property type="evidence" value="ECO:0007669"/>
    <property type="project" value="UniProtKB-SubCell"/>
</dbReference>
<evidence type="ECO:0000256" key="5">
    <source>
        <dbReference type="ARBA" id="ARBA00022676"/>
    </source>
</evidence>
<dbReference type="GO" id="GO:0050512">
    <property type="term" value="F:lactosylceramide 4-alpha-galactosyltransferase activity"/>
    <property type="evidence" value="ECO:0007669"/>
    <property type="project" value="UniProtKB-EC"/>
</dbReference>
<dbReference type="Pfam" id="PF04488">
    <property type="entry name" value="Gly_transf_sug"/>
    <property type="match status" value="1"/>
</dbReference>
<evidence type="ECO:0000256" key="2">
    <source>
        <dbReference type="ARBA" id="ARBA00004934"/>
    </source>
</evidence>
<dbReference type="Gene3D" id="3.90.550.20">
    <property type="match status" value="1"/>
</dbReference>
<keyword evidence="6" id="KW-0808">Transferase</keyword>
<keyword evidence="7" id="KW-0333">Golgi apparatus</keyword>
<evidence type="ECO:0000259" key="19">
    <source>
        <dbReference type="Pfam" id="PF04572"/>
    </source>
</evidence>
<dbReference type="AlphaFoldDB" id="A0A9L0SS06"/>
<keyword evidence="8" id="KW-0443">Lipid metabolism</keyword>
<evidence type="ECO:0000256" key="4">
    <source>
        <dbReference type="ARBA" id="ARBA00022516"/>
    </source>
</evidence>
<evidence type="ECO:0000256" key="13">
    <source>
        <dbReference type="ARBA" id="ARBA00041849"/>
    </source>
</evidence>
<evidence type="ECO:0000256" key="11">
    <source>
        <dbReference type="ARBA" id="ARBA00040835"/>
    </source>
</evidence>
<evidence type="ECO:0000256" key="18">
    <source>
        <dbReference type="SAM" id="Phobius"/>
    </source>
</evidence>
<dbReference type="PANTHER" id="PTHR12042:SF17">
    <property type="entry name" value="LACTOSYLCERAMIDE 4-ALPHA-GALACTOSYLTRANSFERASE"/>
    <property type="match status" value="1"/>
</dbReference>
<organism evidence="20 21">
    <name type="scientific">Equus caballus</name>
    <name type="common">Horse</name>
    <dbReference type="NCBI Taxonomy" id="9796"/>
    <lineage>
        <taxon>Eukaryota</taxon>
        <taxon>Metazoa</taxon>
        <taxon>Chordata</taxon>
        <taxon>Craniata</taxon>
        <taxon>Vertebrata</taxon>
        <taxon>Euteleostomi</taxon>
        <taxon>Mammalia</taxon>
        <taxon>Eutheria</taxon>
        <taxon>Laurasiatheria</taxon>
        <taxon>Perissodactyla</taxon>
        <taxon>Equidae</taxon>
        <taxon>Equus</taxon>
    </lineage>
</organism>
<keyword evidence="5" id="KW-0328">Glycosyltransferase</keyword>
<comment type="pathway">
    <text evidence="2">Glycolipid biosynthesis.</text>
</comment>
<dbReference type="InterPro" id="IPR051981">
    <property type="entry name" value="Glycosyltransf_32"/>
</dbReference>
<gene>
    <name evidence="20" type="primary">A4GALT</name>
</gene>
<evidence type="ECO:0000256" key="7">
    <source>
        <dbReference type="ARBA" id="ARBA00023034"/>
    </source>
</evidence>
<dbReference type="PANTHER" id="PTHR12042">
    <property type="entry name" value="LACTOSYLCERAMIDE 4-ALPHA-GALACTOSYLTRANSFERASE ALPHA- 1,4-GALACTOSYLTRANSFERASE"/>
    <property type="match status" value="1"/>
</dbReference>
<evidence type="ECO:0000256" key="14">
    <source>
        <dbReference type="ARBA" id="ARBA00043154"/>
    </source>
</evidence>
<sequence length="525" mass="59247">MMNPRSRRREARGARHTCWPARWWGSRDPAGRRRAVLTTPRAGGRCSSPLFPSSPAATAARGARWCAARRRGSQRGRTIGHACQRRVGAPVSSQPCQEKVLAKFWIFANLTDGFAGAESVWKGRVRVGREGWLLSRGVSAGGLPGCLDPCLTAMGRPGCQFLLEAPGVIWGTMSRTPNCLLQLLWGASRQRVYTLFIIGFKFIFFVSVMIYWHILGEPRGQGQFFNLPVDIACPRLVPPPPPSSTPALHNIFFLETSDRTNPNFLFMCSVESAARAHPESRVEVLMKGLPGGNASLPRHLGLSLLSCFPNVRILPLDLEGLFRDTPLAAWHEAAWRRWEPYLLPVLSDAARIALMWKFGGIYLDTDFVVLKNLRNLTNVLGTQSRYVLNGAFLAFERQHEFMALCMRDFVAHYNGWIWGHQGPQLLTRVFKKWCGIRSLDESHACRGVTTLPPEAFYPIPWQNWKKYFEDVSPEELSRLLNATYAVHVWNKKSQGTRFEATSRALLAQLHARYCPTTHEVMKMYL</sequence>
<protein>
    <recommendedName>
        <fullName evidence="11">Lactosylceramide 4-alpha-galactosyltransferase</fullName>
        <ecNumber evidence="10">2.4.1.228</ecNumber>
    </recommendedName>
    <alternativeName>
        <fullName evidence="15">Alpha-1,4-N-acetylglucosaminyltransferase</fullName>
    </alternativeName>
    <alternativeName>
        <fullName evidence="13">Alpha-1,4-galactosyltransferase</fullName>
    </alternativeName>
    <alternativeName>
        <fullName evidence="14">Globotriaosylceramide synthase</fullName>
    </alternativeName>
    <alternativeName>
        <fullName evidence="12">UDP-galactose:beta-D-galactosyl-beta1-R 4-alpha-D-galactosyltransferase</fullName>
    </alternativeName>
</protein>
<evidence type="ECO:0000313" key="21">
    <source>
        <dbReference type="Proteomes" id="UP000002281"/>
    </source>
</evidence>
<reference evidence="20 21" key="1">
    <citation type="journal article" date="2009" name="Science">
        <title>Genome sequence, comparative analysis, and population genetics of the domestic horse.</title>
        <authorList>
            <consortium name="Broad Institute Genome Sequencing Platform"/>
            <consortium name="Broad Institute Whole Genome Assembly Team"/>
            <person name="Wade C.M."/>
            <person name="Giulotto E."/>
            <person name="Sigurdsson S."/>
            <person name="Zoli M."/>
            <person name="Gnerre S."/>
            <person name="Imsland F."/>
            <person name="Lear T.L."/>
            <person name="Adelson D.L."/>
            <person name="Bailey E."/>
            <person name="Bellone R.R."/>
            <person name="Bloecker H."/>
            <person name="Distl O."/>
            <person name="Edgar R.C."/>
            <person name="Garber M."/>
            <person name="Leeb T."/>
            <person name="Mauceli E."/>
            <person name="MacLeod J.N."/>
            <person name="Penedo M.C.T."/>
            <person name="Raison J.M."/>
            <person name="Sharpe T."/>
            <person name="Vogel J."/>
            <person name="Andersson L."/>
            <person name="Antczak D.F."/>
            <person name="Biagi T."/>
            <person name="Binns M.M."/>
            <person name="Chowdhary B.P."/>
            <person name="Coleman S.J."/>
            <person name="Della Valle G."/>
            <person name="Fryc S."/>
            <person name="Guerin G."/>
            <person name="Hasegawa T."/>
            <person name="Hill E.W."/>
            <person name="Jurka J."/>
            <person name="Kiialainen A."/>
            <person name="Lindgren G."/>
            <person name="Liu J."/>
            <person name="Magnani E."/>
            <person name="Mickelson J.R."/>
            <person name="Murray J."/>
            <person name="Nergadze S.G."/>
            <person name="Onofrio R."/>
            <person name="Pedroni S."/>
            <person name="Piras M.F."/>
            <person name="Raudsepp T."/>
            <person name="Rocchi M."/>
            <person name="Roeed K.H."/>
            <person name="Ryder O.A."/>
            <person name="Searle S."/>
            <person name="Skow L."/>
            <person name="Swinburne J.E."/>
            <person name="Syvaenen A.C."/>
            <person name="Tozaki T."/>
            <person name="Valberg S.J."/>
            <person name="Vaudin M."/>
            <person name="White J.R."/>
            <person name="Zody M.C."/>
            <person name="Lander E.S."/>
            <person name="Lindblad-Toh K."/>
        </authorList>
    </citation>
    <scope>NUCLEOTIDE SEQUENCE [LARGE SCALE GENOMIC DNA]</scope>
    <source>
        <strain evidence="20 21">Thoroughbred</strain>
    </source>
</reference>
<evidence type="ECO:0000256" key="16">
    <source>
        <dbReference type="ARBA" id="ARBA00048195"/>
    </source>
</evidence>
<accession>A0A9L0SS06</accession>
<comment type="catalytic activity">
    <reaction evidence="16">
        <text>a beta-D-Gal-(1-&gt;4)-beta-D-Glc-(1&lt;-&gt;1)-Cer(d18:1(4E)) + UDP-alpha-D-galactose = a globoside Gb3Cer (d18:1(4E)) + UDP + H(+)</text>
        <dbReference type="Rhea" id="RHEA:11924"/>
        <dbReference type="ChEBI" id="CHEBI:15378"/>
        <dbReference type="ChEBI" id="CHEBI:17950"/>
        <dbReference type="ChEBI" id="CHEBI:18313"/>
        <dbReference type="ChEBI" id="CHEBI:58223"/>
        <dbReference type="ChEBI" id="CHEBI:66914"/>
        <dbReference type="EC" id="2.4.1.228"/>
    </reaction>
    <physiologicalReaction direction="left-to-right" evidence="16">
        <dbReference type="Rhea" id="RHEA:11925"/>
    </physiologicalReaction>
</comment>
<dbReference type="GO" id="GO:0007009">
    <property type="term" value="P:plasma membrane organization"/>
    <property type="evidence" value="ECO:0007669"/>
    <property type="project" value="Ensembl"/>
</dbReference>
<evidence type="ECO:0000256" key="8">
    <source>
        <dbReference type="ARBA" id="ARBA00023098"/>
    </source>
</evidence>
<dbReference type="EC" id="2.4.1.228" evidence="10"/>
<evidence type="ECO:0000256" key="1">
    <source>
        <dbReference type="ARBA" id="ARBA00004323"/>
    </source>
</evidence>
<evidence type="ECO:0000256" key="6">
    <source>
        <dbReference type="ARBA" id="ARBA00022679"/>
    </source>
</evidence>
<keyword evidence="21" id="KW-1185">Reference proteome</keyword>
<evidence type="ECO:0000256" key="9">
    <source>
        <dbReference type="ARBA" id="ARBA00023136"/>
    </source>
</evidence>
<dbReference type="Proteomes" id="UP000002281">
    <property type="component" value="Chromosome 28"/>
</dbReference>